<dbReference type="Pfam" id="PF05076">
    <property type="entry name" value="SUFU"/>
    <property type="match status" value="1"/>
</dbReference>
<dbReference type="RefSeq" id="WP_076477185.1">
    <property type="nucleotide sequence ID" value="NZ_FTNT01000002.1"/>
</dbReference>
<dbReference type="EMBL" id="FTNT01000002">
    <property type="protein sequence ID" value="SIR81783.1"/>
    <property type="molecule type" value="Genomic_DNA"/>
</dbReference>
<dbReference type="InterPro" id="IPR020941">
    <property type="entry name" value="SUFU-like_domain"/>
</dbReference>
<accession>A0A1N7E140</accession>
<evidence type="ECO:0000313" key="3">
    <source>
        <dbReference type="Proteomes" id="UP000186218"/>
    </source>
</evidence>
<feature type="domain" description="Suppressor of fused-like" evidence="1">
    <location>
        <begin position="31"/>
        <end position="186"/>
    </location>
</feature>
<evidence type="ECO:0000313" key="2">
    <source>
        <dbReference type="EMBL" id="SIR81783.1"/>
    </source>
</evidence>
<protein>
    <submittedName>
        <fullName evidence="2">Suppressor of fused protein (SUFU)</fullName>
    </submittedName>
</protein>
<dbReference type="OrthoDB" id="5191848at2"/>
<sequence>MSDEVTVLVERTLRAAIGGEPQRASVTFVGVEPIDVLRFVHGDELVFATVGCARHPMGDPADLLADPDRGPRAELVVRMRASGPLRGLHRTLATVAAAPAVEGLVLTPDALLDIGETAWEGSSFSAFLLAEDTVGPCVLAEPREAVQFLRAVPITANEAAWVRLKGAEALRQAWDEAGIDDTDPNRASANPR</sequence>
<dbReference type="STRING" id="1344003.SAMN05445060_1084"/>
<gene>
    <name evidence="2" type="ORF">SAMN05445060_1084</name>
</gene>
<reference evidence="2 3" key="1">
    <citation type="submission" date="2017-01" db="EMBL/GenBank/DDBJ databases">
        <authorList>
            <person name="Mah S.A."/>
            <person name="Swanson W.J."/>
            <person name="Moy G.W."/>
            <person name="Vacquier V.D."/>
        </authorList>
    </citation>
    <scope>NUCLEOTIDE SEQUENCE [LARGE SCALE GENOMIC DNA]</scope>
    <source>
        <strain evidence="2 3">CPCC 203464</strain>
    </source>
</reference>
<name>A0A1N7E140_9NOCA</name>
<evidence type="ECO:0000259" key="1">
    <source>
        <dbReference type="Pfam" id="PF05076"/>
    </source>
</evidence>
<organism evidence="2 3">
    <name type="scientific">Williamsia sterculiae</name>
    <dbReference type="NCBI Taxonomy" id="1344003"/>
    <lineage>
        <taxon>Bacteria</taxon>
        <taxon>Bacillati</taxon>
        <taxon>Actinomycetota</taxon>
        <taxon>Actinomycetes</taxon>
        <taxon>Mycobacteriales</taxon>
        <taxon>Nocardiaceae</taxon>
        <taxon>Williamsia</taxon>
    </lineage>
</organism>
<dbReference type="AlphaFoldDB" id="A0A1N7E140"/>
<proteinExistence type="predicted"/>
<dbReference type="Proteomes" id="UP000186218">
    <property type="component" value="Unassembled WGS sequence"/>
</dbReference>
<keyword evidence="3" id="KW-1185">Reference proteome</keyword>